<comment type="subcellular location">
    <subcellularLocation>
        <location evidence="1">Cell membrane</location>
        <topology evidence="1">Multi-pass membrane protein</topology>
    </subcellularLocation>
</comment>
<evidence type="ECO:0000256" key="4">
    <source>
        <dbReference type="ARBA" id="ARBA00022475"/>
    </source>
</evidence>
<dbReference type="RefSeq" id="WP_179540333.1">
    <property type="nucleotide sequence ID" value="NZ_JACCFY010000001.1"/>
</dbReference>
<gene>
    <name evidence="9" type="ORF">HNR09_000172</name>
</gene>
<dbReference type="GO" id="GO:0015104">
    <property type="term" value="F:antimonite transmembrane transporter activity"/>
    <property type="evidence" value="ECO:0007669"/>
    <property type="project" value="TreeGrafter"/>
</dbReference>
<feature type="transmembrane region" description="Helical" evidence="8">
    <location>
        <begin position="36"/>
        <end position="53"/>
    </location>
</feature>
<keyword evidence="10" id="KW-1185">Reference proteome</keyword>
<feature type="transmembrane region" description="Helical" evidence="8">
    <location>
        <begin position="94"/>
        <end position="112"/>
    </location>
</feature>
<dbReference type="InterPro" id="IPR002657">
    <property type="entry name" value="BilAc:Na_symport/Acr3"/>
</dbReference>
<keyword evidence="4" id="KW-1003">Cell membrane</keyword>
<feature type="transmembrane region" description="Helical" evidence="8">
    <location>
        <begin position="287"/>
        <end position="309"/>
    </location>
</feature>
<feature type="transmembrane region" description="Helical" evidence="8">
    <location>
        <begin position="259"/>
        <end position="281"/>
    </location>
</feature>
<evidence type="ECO:0000256" key="6">
    <source>
        <dbReference type="ARBA" id="ARBA00022989"/>
    </source>
</evidence>
<name>A0A7Z0K7M3_9MICC</name>
<keyword evidence="6 8" id="KW-1133">Transmembrane helix</keyword>
<feature type="transmembrane region" description="Helical" evidence="8">
    <location>
        <begin position="193"/>
        <end position="214"/>
    </location>
</feature>
<dbReference type="AlphaFoldDB" id="A0A7Z0K7M3"/>
<feature type="transmembrane region" description="Helical" evidence="8">
    <location>
        <begin position="65"/>
        <end position="88"/>
    </location>
</feature>
<sequence>MRGRMRLLRPHPALLFLLAMGAGLMLGVFGPVAIPVDPIIMVLLGLLFLEVRLGGGRELLRSRRAVVVVLGLNFLILPAVALGVTALIVPDDDLVRLGLLIYLLFPCTDWFLGFTRVAGGSTALGAALIPVSLVLQLLLYPVWISALSGRSLPGVVEALWPALLEGLLVPAGVAVVLRVLIGLLGGRAVLERVQGIAGGCVPWAIAALILGLFSSGLGEAALEPATLGRVLAGVVMFFAVSLALSELVRRWAGLAEDEVTLVVFTTTARNAPLMLAVTALALGENAVITAVIVLGMLLEFPHLTALTWWMRRRRRGARRPRAATPLTTAA</sequence>
<comment type="caution">
    <text evidence="9">The sequence shown here is derived from an EMBL/GenBank/DDBJ whole genome shotgun (WGS) entry which is preliminary data.</text>
</comment>
<dbReference type="Pfam" id="PF01758">
    <property type="entry name" value="SBF"/>
    <property type="match status" value="1"/>
</dbReference>
<evidence type="ECO:0000256" key="2">
    <source>
        <dbReference type="ARBA" id="ARBA00010110"/>
    </source>
</evidence>
<dbReference type="Proteomes" id="UP000535437">
    <property type="component" value="Unassembled WGS sequence"/>
</dbReference>
<evidence type="ECO:0000313" key="9">
    <source>
        <dbReference type="EMBL" id="NYJ76761.1"/>
    </source>
</evidence>
<dbReference type="Gene3D" id="1.20.1530.20">
    <property type="match status" value="1"/>
</dbReference>
<evidence type="ECO:0000256" key="5">
    <source>
        <dbReference type="ARBA" id="ARBA00022692"/>
    </source>
</evidence>
<proteinExistence type="inferred from homology"/>
<feature type="transmembrane region" description="Helical" evidence="8">
    <location>
        <begin position="12"/>
        <end position="30"/>
    </location>
</feature>
<dbReference type="InterPro" id="IPR038770">
    <property type="entry name" value="Na+/solute_symporter_sf"/>
</dbReference>
<evidence type="ECO:0000256" key="8">
    <source>
        <dbReference type="SAM" id="Phobius"/>
    </source>
</evidence>
<dbReference type="GO" id="GO:0005886">
    <property type="term" value="C:plasma membrane"/>
    <property type="evidence" value="ECO:0007669"/>
    <property type="project" value="UniProtKB-SubCell"/>
</dbReference>
<dbReference type="PANTHER" id="PTHR43057:SF1">
    <property type="entry name" value="ARSENICAL-RESISTANCE PROTEIN 3"/>
    <property type="match status" value="1"/>
</dbReference>
<dbReference type="GO" id="GO:0015297">
    <property type="term" value="F:antiporter activity"/>
    <property type="evidence" value="ECO:0007669"/>
    <property type="project" value="InterPro"/>
</dbReference>
<feature type="transmembrane region" description="Helical" evidence="8">
    <location>
        <begin position="158"/>
        <end position="181"/>
    </location>
</feature>
<dbReference type="GO" id="GO:0015105">
    <property type="term" value="F:arsenite transmembrane transporter activity"/>
    <property type="evidence" value="ECO:0007669"/>
    <property type="project" value="TreeGrafter"/>
</dbReference>
<organism evidence="9 10">
    <name type="scientific">Nesterenkonia xinjiangensis</name>
    <dbReference type="NCBI Taxonomy" id="225327"/>
    <lineage>
        <taxon>Bacteria</taxon>
        <taxon>Bacillati</taxon>
        <taxon>Actinomycetota</taxon>
        <taxon>Actinomycetes</taxon>
        <taxon>Micrococcales</taxon>
        <taxon>Micrococcaceae</taxon>
        <taxon>Nesterenkonia</taxon>
    </lineage>
</organism>
<feature type="transmembrane region" description="Helical" evidence="8">
    <location>
        <begin position="124"/>
        <end position="146"/>
    </location>
</feature>
<dbReference type="EMBL" id="JACCFY010000001">
    <property type="protein sequence ID" value="NYJ76761.1"/>
    <property type="molecule type" value="Genomic_DNA"/>
</dbReference>
<keyword evidence="7 8" id="KW-0472">Membrane</keyword>
<keyword evidence="5 8" id="KW-0812">Transmembrane</keyword>
<dbReference type="InterPro" id="IPR004706">
    <property type="entry name" value="Arsenical-R_Acr3"/>
</dbReference>
<evidence type="ECO:0000256" key="1">
    <source>
        <dbReference type="ARBA" id="ARBA00004651"/>
    </source>
</evidence>
<keyword evidence="3" id="KW-0813">Transport</keyword>
<protein>
    <submittedName>
        <fullName evidence="9">ACR3 family arsenite efflux pump ArsB</fullName>
    </submittedName>
</protein>
<evidence type="ECO:0000256" key="3">
    <source>
        <dbReference type="ARBA" id="ARBA00022448"/>
    </source>
</evidence>
<comment type="similarity">
    <text evidence="2">Belongs to the arsenical resistance-3 (ACR3) (TC 2.A.59) family.</text>
</comment>
<evidence type="ECO:0000256" key="7">
    <source>
        <dbReference type="ARBA" id="ARBA00023136"/>
    </source>
</evidence>
<reference evidence="9 10" key="1">
    <citation type="submission" date="2020-07" db="EMBL/GenBank/DDBJ databases">
        <title>Sequencing the genomes of 1000 actinobacteria strains.</title>
        <authorList>
            <person name="Klenk H.-P."/>
        </authorList>
    </citation>
    <scope>NUCLEOTIDE SEQUENCE [LARGE SCALE GENOMIC DNA]</scope>
    <source>
        <strain evidence="9 10">DSM 15475</strain>
    </source>
</reference>
<dbReference type="PANTHER" id="PTHR43057">
    <property type="entry name" value="ARSENITE EFFLUX TRANSPORTER"/>
    <property type="match status" value="1"/>
</dbReference>
<accession>A0A7Z0K7M3</accession>
<feature type="transmembrane region" description="Helical" evidence="8">
    <location>
        <begin position="226"/>
        <end position="247"/>
    </location>
</feature>
<evidence type="ECO:0000313" key="10">
    <source>
        <dbReference type="Proteomes" id="UP000535437"/>
    </source>
</evidence>